<dbReference type="InterPro" id="IPR003959">
    <property type="entry name" value="ATPase_AAA_core"/>
</dbReference>
<feature type="domain" description="ATPase AAA-type core" evidence="1">
    <location>
        <begin position="454"/>
        <end position="506"/>
    </location>
</feature>
<accession>A0ABP7ET73</accession>
<feature type="domain" description="OLD protein-like TOPRIM" evidence="2">
    <location>
        <begin position="555"/>
        <end position="614"/>
    </location>
</feature>
<dbReference type="Pfam" id="PF13304">
    <property type="entry name" value="AAA_21"/>
    <property type="match status" value="1"/>
</dbReference>
<dbReference type="Pfam" id="PF20469">
    <property type="entry name" value="OLD-like_TOPRIM"/>
    <property type="match status" value="1"/>
</dbReference>
<reference evidence="4" key="1">
    <citation type="journal article" date="2019" name="Int. J. Syst. Evol. Microbiol.">
        <title>The Global Catalogue of Microorganisms (GCM) 10K type strain sequencing project: providing services to taxonomists for standard genome sequencing and annotation.</title>
        <authorList>
            <consortium name="The Broad Institute Genomics Platform"/>
            <consortium name="The Broad Institute Genome Sequencing Center for Infectious Disease"/>
            <person name="Wu L."/>
            <person name="Ma J."/>
        </authorList>
    </citation>
    <scope>NUCLEOTIDE SEQUENCE [LARGE SCALE GENOMIC DNA]</scope>
    <source>
        <strain evidence="4">JCM 17125</strain>
    </source>
</reference>
<dbReference type="Proteomes" id="UP001501468">
    <property type="component" value="Unassembled WGS sequence"/>
</dbReference>
<evidence type="ECO:0000259" key="1">
    <source>
        <dbReference type="Pfam" id="PF13304"/>
    </source>
</evidence>
<organism evidence="3 4">
    <name type="scientific">Terrabacter ginsenosidimutans</name>
    <dbReference type="NCBI Taxonomy" id="490575"/>
    <lineage>
        <taxon>Bacteria</taxon>
        <taxon>Bacillati</taxon>
        <taxon>Actinomycetota</taxon>
        <taxon>Actinomycetes</taxon>
        <taxon>Micrococcales</taxon>
        <taxon>Intrasporangiaceae</taxon>
        <taxon>Terrabacter</taxon>
    </lineage>
</organism>
<evidence type="ECO:0000313" key="3">
    <source>
        <dbReference type="EMBL" id="GAA3721493.1"/>
    </source>
</evidence>
<dbReference type="EMBL" id="BAABDC010000013">
    <property type="protein sequence ID" value="GAA3721493.1"/>
    <property type="molecule type" value="Genomic_DNA"/>
</dbReference>
<keyword evidence="4" id="KW-1185">Reference proteome</keyword>
<evidence type="ECO:0000259" key="2">
    <source>
        <dbReference type="Pfam" id="PF20469"/>
    </source>
</evidence>
<gene>
    <name evidence="3" type="ORF">GCM10022399_42320</name>
</gene>
<dbReference type="SUPFAM" id="SSF52540">
    <property type="entry name" value="P-loop containing nucleoside triphosphate hydrolases"/>
    <property type="match status" value="1"/>
</dbReference>
<comment type="caution">
    <text evidence="3">The sequence shown here is derived from an EMBL/GenBank/DDBJ whole genome shotgun (WGS) entry which is preliminary data.</text>
</comment>
<proteinExistence type="predicted"/>
<dbReference type="PANTHER" id="PTHR43581">
    <property type="entry name" value="ATP/GTP PHOSPHATASE"/>
    <property type="match status" value="1"/>
</dbReference>
<name>A0ABP7ET73_9MICO</name>
<dbReference type="Gene3D" id="3.40.50.300">
    <property type="entry name" value="P-loop containing nucleotide triphosphate hydrolases"/>
    <property type="match status" value="2"/>
</dbReference>
<dbReference type="InterPro" id="IPR051396">
    <property type="entry name" value="Bact_Antivir_Def_Nuclease"/>
</dbReference>
<protein>
    <recommendedName>
        <fullName evidence="5">AAA family ATPase</fullName>
    </recommendedName>
</protein>
<dbReference type="PANTHER" id="PTHR43581:SF2">
    <property type="entry name" value="EXCINUCLEASE ATPASE SUBUNIT"/>
    <property type="match status" value="1"/>
</dbReference>
<evidence type="ECO:0008006" key="5">
    <source>
        <dbReference type="Google" id="ProtNLM"/>
    </source>
</evidence>
<dbReference type="InterPro" id="IPR027417">
    <property type="entry name" value="P-loop_NTPase"/>
</dbReference>
<evidence type="ECO:0000313" key="4">
    <source>
        <dbReference type="Proteomes" id="UP001501468"/>
    </source>
</evidence>
<dbReference type="RefSeq" id="WP_344951699.1">
    <property type="nucleotide sequence ID" value="NZ_BAABDC010000013.1"/>
</dbReference>
<dbReference type="InterPro" id="IPR034139">
    <property type="entry name" value="TOPRIM_OLD"/>
</dbReference>
<sequence length="759" mass="84511">MVASHRSGPQPVAVHIRSYKNFQNVWLPWADGIALFGLNGVGKTNLLEALAILLGTDHTVALARHRFPDLESVSLSIVCRVAWDEMPLAPDVIAPLNLAHAGEDLIKKYPVVGRVLQDRAWWQELGATEGWSFADGLASAQQGVDEDVLQLIREMEEGFYHAYVRYDLESLQIAEHVDAVSRLDKVERRLARTLVAEVGHGDLESLSAWPSLHGAFDPADLSDFAGFVELVRLPDVQASPIALEWLPRARESREANAYLEEAYEVAETSAKELAAQLSLLPIGTVEFDPDVIWWLHLVLRQALQEELSLTLPHMEVEIIAEGRPDLALVDRRRERPVARTGDSNVLEFFSAGERRWVDEALASGARALARAAARAAWQAPMLERVHESELIGALGEVTAAVQTLYDRDGYWSGEAMVAVLRALDDPLVAAAEEVLKDADDPLNRGLVEAQFAGLSSLRRPTTVRVIDEPEAHLHPAAQRTIASALERLRLRGENIVVASHSPQFLDLPHWQLVHVEATLAGTTIHVLTPGETDARHGLAVAMGWTRGELLSLVSYVLVVEGEHDRIVLEELYGQDLREAGVAILRMHGTSHLLATADMDFLLRHMNVPVGVMVDYASMEHVRSSRPDRFLTGEERSLRELERECKRKGRPIDVYGLRWPDIVAYIDDDVVRQLHSPDFPGWAFVVRRFKELSPRPSFKPWVLEEFGVDLTTAYRVREAVKAMSDIPLTRKSDLSQAVQSILGRAHEGQWLSSSYTDGDA</sequence>